<sequence>MINFKDEANKLKKDLIDIRRDIHMHPEVGFEEFRTSTLIKEFLKREGIEYREVAGTGVCALIKGTKEGTSNKTIALRADMDALPIQDKKVCEYSSKVPGKMHACGHDAHTTILLGASRILNANKHLFSGNVKLLFEPAEETTGGARLMIEEGVLENPKVDRVIGLHVSEDTECGTIKIKKGVVNAASNPYTIRVKGSGGHGAAPNTTIDPIVIGANMVSTLQTIVSREISPVNPSVVTVGSFHAGTAQNIIPEEAEISGIIRTMTPDDRKYACKRLCEIAEGIATTSRGSAEVTIEESYPCLINNDECVDLLKESAIKILGRENVLEQKAPSMGVESFAYFAMERDAAFYFLGTSNAAKGTGKAAHSSLFDIDEDAIPLGVAIQCQAAFDYLTME</sequence>
<dbReference type="PIRSF" id="PIRSF005962">
    <property type="entry name" value="Pept_M20D_amidohydro"/>
    <property type="match status" value="1"/>
</dbReference>
<dbReference type="Pfam" id="PF07687">
    <property type="entry name" value="M20_dimer"/>
    <property type="match status" value="1"/>
</dbReference>
<dbReference type="InterPro" id="IPR036264">
    <property type="entry name" value="Bact_exopeptidase_dim_dom"/>
</dbReference>
<dbReference type="CDD" id="cd03886">
    <property type="entry name" value="M20_Acy1"/>
    <property type="match status" value="1"/>
</dbReference>
<dbReference type="Gene3D" id="3.30.70.360">
    <property type="match status" value="1"/>
</dbReference>
<comment type="caution">
    <text evidence="2">The sequence shown here is derived from an EMBL/GenBank/DDBJ whole genome shotgun (WGS) entry which is preliminary data.</text>
</comment>
<dbReference type="EMBL" id="JAGGJZ010000001">
    <property type="protein sequence ID" value="MBP1888975.1"/>
    <property type="molecule type" value="Genomic_DNA"/>
</dbReference>
<feature type="domain" description="Peptidase M20 dimerisation" evidence="1">
    <location>
        <begin position="190"/>
        <end position="280"/>
    </location>
</feature>
<dbReference type="Proteomes" id="UP000783390">
    <property type="component" value="Unassembled WGS sequence"/>
</dbReference>
<organism evidence="2 3">
    <name type="scientific">Clostridium moniliforme</name>
    <dbReference type="NCBI Taxonomy" id="39489"/>
    <lineage>
        <taxon>Bacteria</taxon>
        <taxon>Bacillati</taxon>
        <taxon>Bacillota</taxon>
        <taxon>Clostridia</taxon>
        <taxon>Eubacteriales</taxon>
        <taxon>Clostridiaceae</taxon>
        <taxon>Clostridium</taxon>
    </lineage>
</organism>
<keyword evidence="3" id="KW-1185">Reference proteome</keyword>
<dbReference type="RefSeq" id="WP_209795689.1">
    <property type="nucleotide sequence ID" value="NZ_JAGGJZ010000001.1"/>
</dbReference>
<protein>
    <submittedName>
        <fullName evidence="2">Amidohydrolase</fullName>
    </submittedName>
</protein>
<dbReference type="PANTHER" id="PTHR11014">
    <property type="entry name" value="PEPTIDASE M20 FAMILY MEMBER"/>
    <property type="match status" value="1"/>
</dbReference>
<dbReference type="InterPro" id="IPR002933">
    <property type="entry name" value="Peptidase_M20"/>
</dbReference>
<reference evidence="2 3" key="1">
    <citation type="submission" date="2021-03" db="EMBL/GenBank/DDBJ databases">
        <title>Genomic Encyclopedia of Type Strains, Phase IV (KMG-IV): sequencing the most valuable type-strain genomes for metagenomic binning, comparative biology and taxonomic classification.</title>
        <authorList>
            <person name="Goeker M."/>
        </authorList>
    </citation>
    <scope>NUCLEOTIDE SEQUENCE [LARGE SCALE GENOMIC DNA]</scope>
    <source>
        <strain evidence="2 3">DSM 3984</strain>
    </source>
</reference>
<dbReference type="Pfam" id="PF01546">
    <property type="entry name" value="Peptidase_M20"/>
    <property type="match status" value="1"/>
</dbReference>
<dbReference type="InterPro" id="IPR017439">
    <property type="entry name" value="Amidohydrolase"/>
</dbReference>
<proteinExistence type="predicted"/>
<dbReference type="PANTHER" id="PTHR11014:SF63">
    <property type="entry name" value="METALLOPEPTIDASE, PUTATIVE (AFU_ORTHOLOGUE AFUA_6G09600)-RELATED"/>
    <property type="match status" value="1"/>
</dbReference>
<name>A0ABS4EYA0_9CLOT</name>
<dbReference type="SUPFAM" id="SSF55031">
    <property type="entry name" value="Bacterial exopeptidase dimerisation domain"/>
    <property type="match status" value="1"/>
</dbReference>
<evidence type="ECO:0000313" key="3">
    <source>
        <dbReference type="Proteomes" id="UP000783390"/>
    </source>
</evidence>
<dbReference type="NCBIfam" id="TIGR01891">
    <property type="entry name" value="amidohydrolases"/>
    <property type="match status" value="1"/>
</dbReference>
<dbReference type="InterPro" id="IPR011650">
    <property type="entry name" value="Peptidase_M20_dimer"/>
</dbReference>
<accession>A0ABS4EYA0</accession>
<gene>
    <name evidence="2" type="ORF">J2Z53_000554</name>
</gene>
<dbReference type="SUPFAM" id="SSF53187">
    <property type="entry name" value="Zn-dependent exopeptidases"/>
    <property type="match status" value="1"/>
</dbReference>
<dbReference type="Gene3D" id="3.40.630.10">
    <property type="entry name" value="Zn peptidases"/>
    <property type="match status" value="1"/>
</dbReference>
<evidence type="ECO:0000259" key="1">
    <source>
        <dbReference type="Pfam" id="PF07687"/>
    </source>
</evidence>
<evidence type="ECO:0000313" key="2">
    <source>
        <dbReference type="EMBL" id="MBP1888975.1"/>
    </source>
</evidence>